<feature type="domain" description="Response regulatory" evidence="4">
    <location>
        <begin position="1"/>
        <end position="70"/>
    </location>
</feature>
<dbReference type="SUPFAM" id="SSF52172">
    <property type="entry name" value="CheY-like"/>
    <property type="match status" value="1"/>
</dbReference>
<dbReference type="InterPro" id="IPR001789">
    <property type="entry name" value="Sig_transdc_resp-reg_receiver"/>
</dbReference>
<dbReference type="Gene3D" id="3.40.50.2300">
    <property type="match status" value="1"/>
</dbReference>
<evidence type="ECO:0000256" key="3">
    <source>
        <dbReference type="PROSITE-ProRule" id="PRU00169"/>
    </source>
</evidence>
<reference evidence="5 6" key="1">
    <citation type="journal article" date="2019" name="Nat. Med.">
        <title>A library of human gut bacterial isolates paired with longitudinal multiomics data enables mechanistic microbiome research.</title>
        <authorList>
            <person name="Poyet M."/>
            <person name="Groussin M."/>
            <person name="Gibbons S.M."/>
            <person name="Avila-Pacheco J."/>
            <person name="Jiang X."/>
            <person name="Kearney S.M."/>
            <person name="Perrotta A.R."/>
            <person name="Berdy B."/>
            <person name="Zhao S."/>
            <person name="Lieberman T.D."/>
            <person name="Swanson P.K."/>
            <person name="Smith M."/>
            <person name="Roesemann S."/>
            <person name="Alexander J.E."/>
            <person name="Rich S.A."/>
            <person name="Livny J."/>
            <person name="Vlamakis H."/>
            <person name="Clish C."/>
            <person name="Bullock K."/>
            <person name="Deik A."/>
            <person name="Scott J."/>
            <person name="Pierce K.A."/>
            <person name="Xavier R.J."/>
            <person name="Alm E.J."/>
        </authorList>
    </citation>
    <scope>NUCLEOTIDE SEQUENCE [LARGE SCALE GENOMIC DNA]</scope>
    <source>
        <strain evidence="5 6">BIOML-A12</strain>
    </source>
</reference>
<evidence type="ECO:0000259" key="4">
    <source>
        <dbReference type="PROSITE" id="PS50110"/>
    </source>
</evidence>
<dbReference type="EMBL" id="WWVF01000072">
    <property type="protein sequence ID" value="MZS91116.1"/>
    <property type="molecule type" value="Genomic_DNA"/>
</dbReference>
<dbReference type="AlphaFoldDB" id="A0A6L8XYI8"/>
<evidence type="ECO:0000256" key="2">
    <source>
        <dbReference type="ARBA" id="ARBA00024867"/>
    </source>
</evidence>
<dbReference type="InterPro" id="IPR011006">
    <property type="entry name" value="CheY-like_superfamily"/>
</dbReference>
<dbReference type="Proteomes" id="UP000477156">
    <property type="component" value="Unassembled WGS sequence"/>
</dbReference>
<evidence type="ECO:0000313" key="5">
    <source>
        <dbReference type="EMBL" id="MZS91116.1"/>
    </source>
</evidence>
<dbReference type="Gene3D" id="2.40.50.1020">
    <property type="entry name" value="LytTr DNA-binding domain"/>
    <property type="match status" value="1"/>
</dbReference>
<accession>A0A6L8XYI8</accession>
<evidence type="ECO:0000256" key="1">
    <source>
        <dbReference type="ARBA" id="ARBA00018672"/>
    </source>
</evidence>
<comment type="caution">
    <text evidence="5">The sequence shown here is derived from an EMBL/GenBank/DDBJ whole genome shotgun (WGS) entry which is preliminary data.</text>
</comment>
<organism evidence="5 6">
    <name type="scientific">Blautia wexlerae</name>
    <dbReference type="NCBI Taxonomy" id="418240"/>
    <lineage>
        <taxon>Bacteria</taxon>
        <taxon>Bacillati</taxon>
        <taxon>Bacillota</taxon>
        <taxon>Clostridia</taxon>
        <taxon>Lachnospirales</taxon>
        <taxon>Lachnospiraceae</taxon>
        <taxon>Blautia</taxon>
    </lineage>
</organism>
<sequence length="165" mass="19605">MFFLDIEIEFMNGVQVGRFIREKLQDDNTLIVYMSSYTKYAMELFEVRPMDFLIKPLNEKKIIKALETGTKLLHKGEVSFQYKQGRNWNKIYIRNIIYFKAKDREVEMITQNGTITFYEALESIYEKFQIIGFCSFYNTVNDCGRFGSMNRIDHLPILPVMCLRT</sequence>
<dbReference type="PROSITE" id="PS50110">
    <property type="entry name" value="RESPONSE_REGULATORY"/>
    <property type="match status" value="1"/>
</dbReference>
<protein>
    <recommendedName>
        <fullName evidence="1">Stage 0 sporulation protein A homolog</fullName>
    </recommendedName>
</protein>
<keyword evidence="3" id="KW-0597">Phosphoprotein</keyword>
<proteinExistence type="predicted"/>
<dbReference type="GO" id="GO:0000160">
    <property type="term" value="P:phosphorelay signal transduction system"/>
    <property type="evidence" value="ECO:0007669"/>
    <property type="project" value="InterPro"/>
</dbReference>
<comment type="function">
    <text evidence="2">May play the central regulatory role in sporulation. It may be an element of the effector pathway responsible for the activation of sporulation genes in response to nutritional stress. Spo0A may act in concert with spo0H (a sigma factor) to control the expression of some genes that are critical to the sporulation process.</text>
</comment>
<feature type="modified residue" description="4-aspartylphosphate" evidence="3">
    <location>
        <position position="5"/>
    </location>
</feature>
<name>A0A6L8XYI8_9FIRM</name>
<gene>
    <name evidence="5" type="ORF">GT712_19260</name>
</gene>
<evidence type="ECO:0000313" key="6">
    <source>
        <dbReference type="Proteomes" id="UP000477156"/>
    </source>
</evidence>